<keyword evidence="3" id="KW-1185">Reference proteome</keyword>
<sequence length="213" mass="24005">MNPTEKEISYNTTNSYSTLNALTAATKNVWLVCHGMGYLSRYFLKYFKTLPASENYIIAPQAPSKYYIKTDFKHVGACWLTKENTVTDTDNLMRYLDAIFKKEALPDSTNLIVLGYSQGVSIAMRYLAKRQKTCAQLILHSGGIPKELTAADFLYLPKTTSVTLVYGTDDPYLTDARIAHETERARTLFGKRLKILPFEGKHIVNTAIINSLV</sequence>
<evidence type="ECO:0000313" key="3">
    <source>
        <dbReference type="Proteomes" id="UP001597472"/>
    </source>
</evidence>
<gene>
    <name evidence="2" type="ORF">ACFSQP_02890</name>
</gene>
<dbReference type="RefSeq" id="WP_376891628.1">
    <property type="nucleotide sequence ID" value="NZ_JBHULS010000001.1"/>
</dbReference>
<keyword evidence="2" id="KW-0378">Hydrolase</keyword>
<dbReference type="InterPro" id="IPR029058">
    <property type="entry name" value="AB_hydrolase_fold"/>
</dbReference>
<dbReference type="Gene3D" id="3.40.50.1820">
    <property type="entry name" value="alpha/beta hydrolase"/>
    <property type="match status" value="1"/>
</dbReference>
<comment type="caution">
    <text evidence="2">The sequence shown here is derived from an EMBL/GenBank/DDBJ whole genome shotgun (WGS) entry which is preliminary data.</text>
</comment>
<dbReference type="EMBL" id="JBHULS010000001">
    <property type="protein sequence ID" value="MFD2550754.1"/>
    <property type="molecule type" value="Genomic_DNA"/>
</dbReference>
<reference evidence="3" key="1">
    <citation type="journal article" date="2019" name="Int. J. Syst. Evol. Microbiol.">
        <title>The Global Catalogue of Microorganisms (GCM) 10K type strain sequencing project: providing services to taxonomists for standard genome sequencing and annotation.</title>
        <authorList>
            <consortium name="The Broad Institute Genomics Platform"/>
            <consortium name="The Broad Institute Genome Sequencing Center for Infectious Disease"/>
            <person name="Wu L."/>
            <person name="Ma J."/>
        </authorList>
    </citation>
    <scope>NUCLEOTIDE SEQUENCE [LARGE SCALE GENOMIC DNA]</scope>
    <source>
        <strain evidence="3">KCTC 42587</strain>
    </source>
</reference>
<dbReference type="Pfam" id="PF02230">
    <property type="entry name" value="Abhydrolase_2"/>
    <property type="match status" value="1"/>
</dbReference>
<dbReference type="InterPro" id="IPR003140">
    <property type="entry name" value="PLipase/COase/thioEstase"/>
</dbReference>
<dbReference type="GO" id="GO:0016787">
    <property type="term" value="F:hydrolase activity"/>
    <property type="evidence" value="ECO:0007669"/>
    <property type="project" value="UniProtKB-KW"/>
</dbReference>
<name>A0ABW5KPS0_9FLAO</name>
<evidence type="ECO:0000313" key="2">
    <source>
        <dbReference type="EMBL" id="MFD2550754.1"/>
    </source>
</evidence>
<proteinExistence type="predicted"/>
<protein>
    <submittedName>
        <fullName evidence="2">Alpha/beta hydrolase</fullName>
    </submittedName>
</protein>
<dbReference type="SUPFAM" id="SSF53474">
    <property type="entry name" value="alpha/beta-Hydrolases"/>
    <property type="match status" value="1"/>
</dbReference>
<evidence type="ECO:0000259" key="1">
    <source>
        <dbReference type="Pfam" id="PF02230"/>
    </source>
</evidence>
<organism evidence="2 3">
    <name type="scientific">Bizionia sediminis</name>
    <dbReference type="NCBI Taxonomy" id="1737064"/>
    <lineage>
        <taxon>Bacteria</taxon>
        <taxon>Pseudomonadati</taxon>
        <taxon>Bacteroidota</taxon>
        <taxon>Flavobacteriia</taxon>
        <taxon>Flavobacteriales</taxon>
        <taxon>Flavobacteriaceae</taxon>
        <taxon>Bizionia</taxon>
    </lineage>
</organism>
<accession>A0ABW5KPS0</accession>
<dbReference type="Proteomes" id="UP001597472">
    <property type="component" value="Unassembled WGS sequence"/>
</dbReference>
<feature type="domain" description="Phospholipase/carboxylesterase/thioesterase" evidence="1">
    <location>
        <begin position="25"/>
        <end position="192"/>
    </location>
</feature>